<proteinExistence type="predicted"/>
<dbReference type="EMBL" id="JAJATW010000004">
    <property type="protein sequence ID" value="MCB5161106.1"/>
    <property type="molecule type" value="Genomic_DNA"/>
</dbReference>
<dbReference type="Gene3D" id="3.10.28.20">
    <property type="entry name" value="Acetamidase/Formamidase-like domains"/>
    <property type="match status" value="1"/>
</dbReference>
<comment type="caution">
    <text evidence="2">The sequence shown here is derived from an EMBL/GenBank/DDBJ whole genome shotgun (WGS) entry which is preliminary data.</text>
</comment>
<dbReference type="AlphaFoldDB" id="A0A9X1IMM0"/>
<gene>
    <name evidence="2" type="ORF">LG368_04235</name>
</gene>
<sequence>MIHSAHTKTLYWAATAALALTLSGCLSLGAPSKQTPETLPNWVLSPPTSNTHLYGVGSASRIDNVALAFTQAEQNGNAQIAQQLRTQVSQVNTQNTQVQSGQGGEQVSKSATAYTRVSTSPIELEQATNEARFAAEHYVYALQSIDRSRIVTKLTQAIEETDARIRNTADRLATQQHQMPVEQDWRTYMQLIPYFAQRQSYQNDLNLYSTERTLAGKADAEIQAIEQQLNQALSFYGFDTSNTTQAESLASALSQFGLTPNQQGTFHLKSNTSQRSDTQADRFYVFEEGTLTLLGPDNTHLASWTIRARGIGKSQESAAKMATDNWSTQAIEDMFDWLTKGA</sequence>
<keyword evidence="1" id="KW-0732">Signal</keyword>
<keyword evidence="3" id="KW-1185">Reference proteome</keyword>
<evidence type="ECO:0000256" key="1">
    <source>
        <dbReference type="SAM" id="SignalP"/>
    </source>
</evidence>
<evidence type="ECO:0000313" key="2">
    <source>
        <dbReference type="EMBL" id="MCB5161106.1"/>
    </source>
</evidence>
<feature type="signal peptide" evidence="1">
    <location>
        <begin position="1"/>
        <end position="19"/>
    </location>
</feature>
<protein>
    <submittedName>
        <fullName evidence="2">LPP20 family lipoprotein</fullName>
    </submittedName>
</protein>
<dbReference type="RefSeq" id="WP_226753490.1">
    <property type="nucleotide sequence ID" value="NZ_JAJATW010000004.1"/>
</dbReference>
<name>A0A9X1IMM0_9GAMM</name>
<accession>A0A9X1IMM0</accession>
<keyword evidence="2" id="KW-0449">Lipoprotein</keyword>
<reference evidence="2" key="1">
    <citation type="submission" date="2021-10" db="EMBL/GenBank/DDBJ databases">
        <title>Marinomonas pontica sp. nov., isolated from the Black Sea.</title>
        <authorList>
            <person name="Zhao L.-H."/>
            <person name="Xue J.-H."/>
        </authorList>
    </citation>
    <scope>NUCLEOTIDE SEQUENCE</scope>
    <source>
        <strain evidence="2">E8</strain>
    </source>
</reference>
<evidence type="ECO:0000313" key="3">
    <source>
        <dbReference type="Proteomes" id="UP001139095"/>
    </source>
</evidence>
<dbReference type="Proteomes" id="UP001139095">
    <property type="component" value="Unassembled WGS sequence"/>
</dbReference>
<organism evidence="2 3">
    <name type="scientific">Marinomonas algarum</name>
    <dbReference type="NCBI Taxonomy" id="2883105"/>
    <lineage>
        <taxon>Bacteria</taxon>
        <taxon>Pseudomonadati</taxon>
        <taxon>Pseudomonadota</taxon>
        <taxon>Gammaproteobacteria</taxon>
        <taxon>Oceanospirillales</taxon>
        <taxon>Oceanospirillaceae</taxon>
        <taxon>Marinomonas</taxon>
    </lineage>
</organism>
<feature type="chain" id="PRO_5040749073" evidence="1">
    <location>
        <begin position="20"/>
        <end position="342"/>
    </location>
</feature>